<evidence type="ECO:0000313" key="3">
    <source>
        <dbReference type="Proteomes" id="UP000807115"/>
    </source>
</evidence>
<dbReference type="EMBL" id="CM027680">
    <property type="protein sequence ID" value="KAG0549645.1"/>
    <property type="molecule type" value="Genomic_DNA"/>
</dbReference>
<accession>A0A921S1I7</accession>
<feature type="region of interest" description="Disordered" evidence="1">
    <location>
        <begin position="1"/>
        <end position="43"/>
    </location>
</feature>
<evidence type="ECO:0000256" key="1">
    <source>
        <dbReference type="SAM" id="MobiDB-lite"/>
    </source>
</evidence>
<evidence type="ECO:0000313" key="2">
    <source>
        <dbReference type="EMBL" id="KAG0549645.1"/>
    </source>
</evidence>
<dbReference type="AlphaFoldDB" id="A0A921S1I7"/>
<name>A0A921S1I7_SORBI</name>
<feature type="compositionally biased region" description="Polar residues" evidence="1">
    <location>
        <begin position="13"/>
        <end position="22"/>
    </location>
</feature>
<comment type="caution">
    <text evidence="2">The sequence shown here is derived from an EMBL/GenBank/DDBJ whole genome shotgun (WGS) entry which is preliminary data.</text>
</comment>
<reference evidence="2" key="2">
    <citation type="submission" date="2020-10" db="EMBL/GenBank/DDBJ databases">
        <authorList>
            <person name="Cooper E.A."/>
            <person name="Brenton Z.W."/>
            <person name="Flinn B.S."/>
            <person name="Jenkins J."/>
            <person name="Shu S."/>
            <person name="Flowers D."/>
            <person name="Luo F."/>
            <person name="Wang Y."/>
            <person name="Xia P."/>
            <person name="Barry K."/>
            <person name="Daum C."/>
            <person name="Lipzen A."/>
            <person name="Yoshinaga Y."/>
            <person name="Schmutz J."/>
            <person name="Saski C."/>
            <person name="Vermerris W."/>
            <person name="Kresovich S."/>
        </authorList>
    </citation>
    <scope>NUCLEOTIDE SEQUENCE</scope>
</reference>
<dbReference type="Proteomes" id="UP000807115">
    <property type="component" value="Chromosome 1"/>
</dbReference>
<reference evidence="2" key="1">
    <citation type="journal article" date="2019" name="BMC Genomics">
        <title>A new reference genome for Sorghum bicolor reveals high levels of sequence similarity between sweet and grain genotypes: implications for the genetics of sugar metabolism.</title>
        <authorList>
            <person name="Cooper E.A."/>
            <person name="Brenton Z.W."/>
            <person name="Flinn B.S."/>
            <person name="Jenkins J."/>
            <person name="Shu S."/>
            <person name="Flowers D."/>
            <person name="Luo F."/>
            <person name="Wang Y."/>
            <person name="Xia P."/>
            <person name="Barry K."/>
            <person name="Daum C."/>
            <person name="Lipzen A."/>
            <person name="Yoshinaga Y."/>
            <person name="Schmutz J."/>
            <person name="Saski C."/>
            <person name="Vermerris W."/>
            <person name="Kresovich S."/>
        </authorList>
    </citation>
    <scope>NUCLEOTIDE SEQUENCE</scope>
</reference>
<gene>
    <name evidence="2" type="ORF">BDA96_01G272900</name>
</gene>
<sequence>MPAVAHYTPPPSVCSNAHQTSPAVDPVNPSPTSGRPPFESLPQ</sequence>
<protein>
    <submittedName>
        <fullName evidence="2">Uncharacterized protein</fullName>
    </submittedName>
</protein>
<proteinExistence type="predicted"/>
<organism evidence="2 3">
    <name type="scientific">Sorghum bicolor</name>
    <name type="common">Sorghum</name>
    <name type="synonym">Sorghum vulgare</name>
    <dbReference type="NCBI Taxonomy" id="4558"/>
    <lineage>
        <taxon>Eukaryota</taxon>
        <taxon>Viridiplantae</taxon>
        <taxon>Streptophyta</taxon>
        <taxon>Embryophyta</taxon>
        <taxon>Tracheophyta</taxon>
        <taxon>Spermatophyta</taxon>
        <taxon>Magnoliopsida</taxon>
        <taxon>Liliopsida</taxon>
        <taxon>Poales</taxon>
        <taxon>Poaceae</taxon>
        <taxon>PACMAD clade</taxon>
        <taxon>Panicoideae</taxon>
        <taxon>Andropogonodae</taxon>
        <taxon>Andropogoneae</taxon>
        <taxon>Sorghinae</taxon>
        <taxon>Sorghum</taxon>
    </lineage>
</organism>